<sequence length="86" mass="9588">MRILTYSEARNNLKKVLDNSIDDADVTIIHRRDGEDAVVMGLNYYNSLIETLHLTSSPSNAAHLAESIAEYRAGKAVQRKLIATDE</sequence>
<dbReference type="Gene3D" id="6.10.250.330">
    <property type="match status" value="1"/>
</dbReference>
<dbReference type="InterPro" id="IPR036165">
    <property type="entry name" value="YefM-like_sf"/>
</dbReference>
<dbReference type="PANTHER" id="PTHR33713:SF6">
    <property type="entry name" value="ANTITOXIN YEFM"/>
    <property type="match status" value="1"/>
</dbReference>
<comment type="similarity">
    <text evidence="1 2">Belongs to the phD/YefM antitoxin family.</text>
</comment>
<dbReference type="PANTHER" id="PTHR33713">
    <property type="entry name" value="ANTITOXIN YAFN-RELATED"/>
    <property type="match status" value="1"/>
</dbReference>
<dbReference type="EMBL" id="PUGF01000004">
    <property type="protein sequence ID" value="PRC94029.1"/>
    <property type="molecule type" value="Genomic_DNA"/>
</dbReference>
<name>A0A2S9H227_9BURK</name>
<evidence type="ECO:0000256" key="2">
    <source>
        <dbReference type="RuleBase" id="RU362080"/>
    </source>
</evidence>
<dbReference type="Gene3D" id="3.40.1620.10">
    <property type="entry name" value="YefM-like domain"/>
    <property type="match status" value="1"/>
</dbReference>
<dbReference type="Pfam" id="PF02604">
    <property type="entry name" value="PhdYeFM_antitox"/>
    <property type="match status" value="1"/>
</dbReference>
<keyword evidence="4" id="KW-1185">Reference proteome</keyword>
<proteinExistence type="inferred from homology"/>
<dbReference type="InterPro" id="IPR051405">
    <property type="entry name" value="phD/YefM_antitoxin"/>
</dbReference>
<evidence type="ECO:0000256" key="1">
    <source>
        <dbReference type="ARBA" id="ARBA00009981"/>
    </source>
</evidence>
<gene>
    <name evidence="3" type="ORF">S2091_1202</name>
</gene>
<accession>A0A2S9H227</accession>
<evidence type="ECO:0000313" key="3">
    <source>
        <dbReference type="EMBL" id="PRC94029.1"/>
    </source>
</evidence>
<evidence type="ECO:0000313" key="4">
    <source>
        <dbReference type="Proteomes" id="UP000237839"/>
    </source>
</evidence>
<organism evidence="3 4">
    <name type="scientific">Solimicrobium silvestre</name>
    <dbReference type="NCBI Taxonomy" id="2099400"/>
    <lineage>
        <taxon>Bacteria</taxon>
        <taxon>Pseudomonadati</taxon>
        <taxon>Pseudomonadota</taxon>
        <taxon>Betaproteobacteria</taxon>
        <taxon>Burkholderiales</taxon>
        <taxon>Oxalobacteraceae</taxon>
        <taxon>Solimicrobium</taxon>
    </lineage>
</organism>
<dbReference type="NCBIfam" id="TIGR01552">
    <property type="entry name" value="phd_fam"/>
    <property type="match status" value="1"/>
</dbReference>
<dbReference type="AlphaFoldDB" id="A0A2S9H227"/>
<dbReference type="InterPro" id="IPR006442">
    <property type="entry name" value="Antitoxin_Phd/YefM"/>
</dbReference>
<protein>
    <recommendedName>
        <fullName evidence="2">Antitoxin</fullName>
    </recommendedName>
</protein>
<reference evidence="3 4" key="1">
    <citation type="submission" date="2018-02" db="EMBL/GenBank/DDBJ databases">
        <title>Solimicrobium silvestre gen. nov., sp. nov., isolated from alpine forest soil.</title>
        <authorList>
            <person name="Margesin R."/>
            <person name="Albuquerque L."/>
            <person name="Zhang D.-C."/>
            <person name="Froufe H.J.C."/>
            <person name="Severino R."/>
            <person name="Roxo I."/>
            <person name="Egas C."/>
            <person name="Da Costa M.S."/>
        </authorList>
    </citation>
    <scope>NUCLEOTIDE SEQUENCE [LARGE SCALE GENOMIC DNA]</scope>
    <source>
        <strain evidence="3 4">S20-91</strain>
    </source>
</reference>
<dbReference type="RefSeq" id="WP_105530895.1">
    <property type="nucleotide sequence ID" value="NZ_PUGF01000004.1"/>
</dbReference>
<dbReference type="OrthoDB" id="9802003at2"/>
<dbReference type="Proteomes" id="UP000237839">
    <property type="component" value="Unassembled WGS sequence"/>
</dbReference>
<dbReference type="SUPFAM" id="SSF143120">
    <property type="entry name" value="YefM-like"/>
    <property type="match status" value="1"/>
</dbReference>
<comment type="function">
    <text evidence="2">Antitoxin component of a type II toxin-antitoxin (TA) system.</text>
</comment>
<comment type="caution">
    <text evidence="3">The sequence shown here is derived from an EMBL/GenBank/DDBJ whole genome shotgun (WGS) entry which is preliminary data.</text>
</comment>